<dbReference type="AlphaFoldDB" id="A0A5C5YD84"/>
<dbReference type="Proteomes" id="UP000318478">
    <property type="component" value="Unassembled WGS sequence"/>
</dbReference>
<proteinExistence type="predicted"/>
<protein>
    <submittedName>
        <fullName evidence="1">Uncharacterized protein</fullName>
    </submittedName>
</protein>
<dbReference type="RefSeq" id="WP_146590302.1">
    <property type="nucleotide sequence ID" value="NZ_SJPO01000011.1"/>
</dbReference>
<keyword evidence="2" id="KW-1185">Reference proteome</keyword>
<gene>
    <name evidence="1" type="ORF">Pla123a_40420</name>
</gene>
<evidence type="ECO:0000313" key="1">
    <source>
        <dbReference type="EMBL" id="TWT72743.1"/>
    </source>
</evidence>
<sequence length="64" mass="7018">MSQPQHRGIELTCETIKDPSGEPTEHWCACVDGDSICAVSEDKIRTLIDGVLEDEAEIRAEMAS</sequence>
<reference evidence="1 2" key="1">
    <citation type="submission" date="2019-02" db="EMBL/GenBank/DDBJ databases">
        <title>Deep-cultivation of Planctomycetes and their phenomic and genomic characterization uncovers novel biology.</title>
        <authorList>
            <person name="Wiegand S."/>
            <person name="Jogler M."/>
            <person name="Boedeker C."/>
            <person name="Pinto D."/>
            <person name="Vollmers J."/>
            <person name="Rivas-Marin E."/>
            <person name="Kohn T."/>
            <person name="Peeters S.H."/>
            <person name="Heuer A."/>
            <person name="Rast P."/>
            <person name="Oberbeckmann S."/>
            <person name="Bunk B."/>
            <person name="Jeske O."/>
            <person name="Meyerdierks A."/>
            <person name="Storesund J.E."/>
            <person name="Kallscheuer N."/>
            <person name="Luecker S."/>
            <person name="Lage O.M."/>
            <person name="Pohl T."/>
            <person name="Merkel B.J."/>
            <person name="Hornburger P."/>
            <person name="Mueller R.-W."/>
            <person name="Bruemmer F."/>
            <person name="Labrenz M."/>
            <person name="Spormann A.M."/>
            <person name="Op Den Camp H."/>
            <person name="Overmann J."/>
            <person name="Amann R."/>
            <person name="Jetten M.S.M."/>
            <person name="Mascher T."/>
            <person name="Medema M.H."/>
            <person name="Devos D.P."/>
            <person name="Kaster A.-K."/>
            <person name="Ovreas L."/>
            <person name="Rohde M."/>
            <person name="Galperin M.Y."/>
            <person name="Jogler C."/>
        </authorList>
    </citation>
    <scope>NUCLEOTIDE SEQUENCE [LARGE SCALE GENOMIC DNA]</scope>
    <source>
        <strain evidence="1 2">Pla123a</strain>
    </source>
</reference>
<comment type="caution">
    <text evidence="1">The sequence shown here is derived from an EMBL/GenBank/DDBJ whole genome shotgun (WGS) entry which is preliminary data.</text>
</comment>
<dbReference type="EMBL" id="SJPO01000011">
    <property type="protein sequence ID" value="TWT72743.1"/>
    <property type="molecule type" value="Genomic_DNA"/>
</dbReference>
<name>A0A5C5YD84_9BACT</name>
<organism evidence="1 2">
    <name type="scientific">Posidoniimonas polymericola</name>
    <dbReference type="NCBI Taxonomy" id="2528002"/>
    <lineage>
        <taxon>Bacteria</taxon>
        <taxon>Pseudomonadati</taxon>
        <taxon>Planctomycetota</taxon>
        <taxon>Planctomycetia</taxon>
        <taxon>Pirellulales</taxon>
        <taxon>Lacipirellulaceae</taxon>
        <taxon>Posidoniimonas</taxon>
    </lineage>
</organism>
<accession>A0A5C5YD84</accession>
<evidence type="ECO:0000313" key="2">
    <source>
        <dbReference type="Proteomes" id="UP000318478"/>
    </source>
</evidence>